<sequence>LVAEFTEKNVLGPEEQELIENAVKKKVMVERKKRGEIVDDEEDSKAVKSKRACEKTKTLEKKEELDESNNLTADDFENGSAPSTFVGDVKAEKLKEIRNVGIVAVDVPASTPAPSAPQSIDLNSCAPPPPPPPPPPMAGASIGVSIPIPPSLPPPLPPPSFVAPVGRLATLPMPVIGPSLTASSSMAPTLVTAGGTPVSIALPLAPAPTPPAYIANTTLSLAPTAPSTTNPSLMMPPLFDVSAPSASDPTGPASSVTARASLSESKSGDGEMDMDISDDDSSVCFS</sequence>
<accession>A0A183VGT5</accession>
<dbReference type="AlphaFoldDB" id="A0A183VGT5"/>
<evidence type="ECO:0000256" key="1">
    <source>
        <dbReference type="SAM" id="MobiDB-lite"/>
    </source>
</evidence>
<feature type="region of interest" description="Disordered" evidence="1">
    <location>
        <begin position="233"/>
        <end position="286"/>
    </location>
</feature>
<keyword evidence="2" id="KW-1185">Reference proteome</keyword>
<organism evidence="2 3">
    <name type="scientific">Toxocara canis</name>
    <name type="common">Canine roundworm</name>
    <dbReference type="NCBI Taxonomy" id="6265"/>
    <lineage>
        <taxon>Eukaryota</taxon>
        <taxon>Metazoa</taxon>
        <taxon>Ecdysozoa</taxon>
        <taxon>Nematoda</taxon>
        <taxon>Chromadorea</taxon>
        <taxon>Rhabditida</taxon>
        <taxon>Spirurina</taxon>
        <taxon>Ascaridomorpha</taxon>
        <taxon>Ascaridoidea</taxon>
        <taxon>Toxocaridae</taxon>
        <taxon>Toxocara</taxon>
    </lineage>
</organism>
<feature type="compositionally biased region" description="Polar residues" evidence="1">
    <location>
        <begin position="244"/>
        <end position="265"/>
    </location>
</feature>
<dbReference type="Proteomes" id="UP000050794">
    <property type="component" value="Unassembled WGS sequence"/>
</dbReference>
<protein>
    <submittedName>
        <fullName evidence="3">Inverted formin-2</fullName>
    </submittedName>
</protein>
<feature type="compositionally biased region" description="Basic and acidic residues" evidence="1">
    <location>
        <begin position="51"/>
        <end position="64"/>
    </location>
</feature>
<feature type="compositionally biased region" description="Pro residues" evidence="1">
    <location>
        <begin position="126"/>
        <end position="137"/>
    </location>
</feature>
<name>A0A183VGT5_TOXCA</name>
<feature type="compositionally biased region" description="Acidic residues" evidence="1">
    <location>
        <begin position="270"/>
        <end position="286"/>
    </location>
</feature>
<feature type="compositionally biased region" description="Low complexity" evidence="1">
    <location>
        <begin position="110"/>
        <end position="119"/>
    </location>
</feature>
<feature type="region of interest" description="Disordered" evidence="1">
    <location>
        <begin position="110"/>
        <end position="155"/>
    </location>
</feature>
<reference evidence="3" key="1">
    <citation type="submission" date="2016-06" db="UniProtKB">
        <authorList>
            <consortium name="WormBaseParasite"/>
        </authorList>
    </citation>
    <scope>IDENTIFICATION</scope>
</reference>
<dbReference type="WBParaSite" id="TCNE_0001995901-mRNA-1">
    <property type="protein sequence ID" value="TCNE_0001995901-mRNA-1"/>
    <property type="gene ID" value="TCNE_0001995901"/>
</dbReference>
<feature type="region of interest" description="Disordered" evidence="1">
    <location>
        <begin position="37"/>
        <end position="84"/>
    </location>
</feature>
<evidence type="ECO:0000313" key="2">
    <source>
        <dbReference type="Proteomes" id="UP000050794"/>
    </source>
</evidence>
<evidence type="ECO:0000313" key="3">
    <source>
        <dbReference type="WBParaSite" id="TCNE_0001995901-mRNA-1"/>
    </source>
</evidence>
<proteinExistence type="predicted"/>